<name>A0A645BYP6_9ZZZZ</name>
<comment type="caution">
    <text evidence="1">The sequence shown here is derived from an EMBL/GenBank/DDBJ whole genome shotgun (WGS) entry which is preliminary data.</text>
</comment>
<evidence type="ECO:0008006" key="2">
    <source>
        <dbReference type="Google" id="ProtNLM"/>
    </source>
</evidence>
<accession>A0A645BYP6</accession>
<sequence>MITGRLNKRIILKQPVKTPDGRGGYSTVWQDMGTVWAEFRKPSLQTAETTGTIVSELIREISIRFRTDIRKGWRVVYGGKIFSVEHPPYDYGRETTVLVCKEVVK</sequence>
<gene>
    <name evidence="1" type="ORF">SDC9_116729</name>
</gene>
<dbReference type="InterPro" id="IPR008767">
    <property type="entry name" value="Phage_SPP1_head-tail_adaptor"/>
</dbReference>
<organism evidence="1">
    <name type="scientific">bioreactor metagenome</name>
    <dbReference type="NCBI Taxonomy" id="1076179"/>
    <lineage>
        <taxon>unclassified sequences</taxon>
        <taxon>metagenomes</taxon>
        <taxon>ecological metagenomes</taxon>
    </lineage>
</organism>
<dbReference type="EMBL" id="VSSQ01023076">
    <property type="protein sequence ID" value="MPM69781.1"/>
    <property type="molecule type" value="Genomic_DNA"/>
</dbReference>
<dbReference type="AlphaFoldDB" id="A0A645BYP6"/>
<reference evidence="1" key="1">
    <citation type="submission" date="2019-08" db="EMBL/GenBank/DDBJ databases">
        <authorList>
            <person name="Kucharzyk K."/>
            <person name="Murdoch R.W."/>
            <person name="Higgins S."/>
            <person name="Loffler F."/>
        </authorList>
    </citation>
    <scope>NUCLEOTIDE SEQUENCE</scope>
</reference>
<dbReference type="Pfam" id="PF05521">
    <property type="entry name" value="Phage_HCP"/>
    <property type="match status" value="1"/>
</dbReference>
<protein>
    <recommendedName>
        <fullName evidence="2">Phage head-tail joining protein</fullName>
    </recommendedName>
</protein>
<dbReference type="Gene3D" id="2.40.10.270">
    <property type="entry name" value="Bacteriophage SPP1 head-tail adaptor protein"/>
    <property type="match status" value="1"/>
</dbReference>
<dbReference type="InterPro" id="IPR038666">
    <property type="entry name" value="SSP1_head-tail_sf"/>
</dbReference>
<proteinExistence type="predicted"/>
<evidence type="ECO:0000313" key="1">
    <source>
        <dbReference type="EMBL" id="MPM69781.1"/>
    </source>
</evidence>
<dbReference type="NCBIfam" id="TIGR01563">
    <property type="entry name" value="gp16_SPP1"/>
    <property type="match status" value="1"/>
</dbReference>